<evidence type="ECO:0000259" key="2">
    <source>
        <dbReference type="Pfam" id="PF00892"/>
    </source>
</evidence>
<feature type="transmembrane region" description="Helical" evidence="1">
    <location>
        <begin position="125"/>
        <end position="143"/>
    </location>
</feature>
<feature type="transmembrane region" description="Helical" evidence="1">
    <location>
        <begin position="7"/>
        <end position="28"/>
    </location>
</feature>
<feature type="transmembrane region" description="Helical" evidence="1">
    <location>
        <begin position="262"/>
        <end position="280"/>
    </location>
</feature>
<dbReference type="Pfam" id="PF00892">
    <property type="entry name" value="EamA"/>
    <property type="match status" value="1"/>
</dbReference>
<sequence length="292" mass="31188">MTSNQIGAVYMMVAMTAYTLNDAMVKLLGADLPLWQIMLLRGVLASVLLFALARVLREKIWVSGRREWGFVLLRAAFEVGATYFFLTALLAMPIANATAVMQAIPLTVTLAAALFLPEKVGWRRSLAIVVGFLGMLLIVRPGTAGFGQGTVFVLIAVLLITGRDILTRFVPAGVPSMAMAITTAVGVALFGGVSGVGQDWVAVTPFQLGLLLATSGLILCGYVFSILSMRGSEVSFTAPFRYSGLVVALMVGLLVFDEWPDAITLVGAAIVVGAGLFTLARENQRKRERARS</sequence>
<keyword evidence="1" id="KW-0812">Transmembrane</keyword>
<reference evidence="3 4" key="1">
    <citation type="submission" date="2019-10" db="EMBL/GenBank/DDBJ databases">
        <title>Epibacterium sp. nov., isolated from seawater.</title>
        <authorList>
            <person name="Zhang X."/>
            <person name="Li N."/>
        </authorList>
    </citation>
    <scope>NUCLEOTIDE SEQUENCE [LARGE SCALE GENOMIC DNA]</scope>
    <source>
        <strain evidence="3 4">SM1979</strain>
    </source>
</reference>
<protein>
    <submittedName>
        <fullName evidence="3">EamA family transporter</fullName>
    </submittedName>
</protein>
<keyword evidence="4" id="KW-1185">Reference proteome</keyword>
<feature type="transmembrane region" description="Helical" evidence="1">
    <location>
        <begin position="149"/>
        <end position="166"/>
    </location>
</feature>
<organism evidence="3 4">
    <name type="scientific">Tritonibacter litoralis</name>
    <dbReference type="NCBI Taxonomy" id="2662264"/>
    <lineage>
        <taxon>Bacteria</taxon>
        <taxon>Pseudomonadati</taxon>
        <taxon>Pseudomonadota</taxon>
        <taxon>Alphaproteobacteria</taxon>
        <taxon>Rhodobacterales</taxon>
        <taxon>Paracoccaceae</taxon>
        <taxon>Tritonibacter</taxon>
    </lineage>
</organism>
<dbReference type="RefSeq" id="WP_153215298.1">
    <property type="nucleotide sequence ID" value="NZ_WIBF01000003.1"/>
</dbReference>
<evidence type="ECO:0000313" key="3">
    <source>
        <dbReference type="EMBL" id="MQQ08362.1"/>
    </source>
</evidence>
<gene>
    <name evidence="3" type="ORF">GFB49_07860</name>
</gene>
<dbReference type="PANTHER" id="PTHR22911">
    <property type="entry name" value="ACYL-MALONYL CONDENSING ENZYME-RELATED"/>
    <property type="match status" value="1"/>
</dbReference>
<proteinExistence type="predicted"/>
<evidence type="ECO:0000313" key="4">
    <source>
        <dbReference type="Proteomes" id="UP000444174"/>
    </source>
</evidence>
<dbReference type="InterPro" id="IPR037185">
    <property type="entry name" value="EmrE-like"/>
</dbReference>
<evidence type="ECO:0000256" key="1">
    <source>
        <dbReference type="SAM" id="Phobius"/>
    </source>
</evidence>
<dbReference type="GO" id="GO:0016020">
    <property type="term" value="C:membrane"/>
    <property type="evidence" value="ECO:0007669"/>
    <property type="project" value="InterPro"/>
</dbReference>
<comment type="caution">
    <text evidence="3">The sequence shown here is derived from an EMBL/GenBank/DDBJ whole genome shotgun (WGS) entry which is preliminary data.</text>
</comment>
<feature type="transmembrane region" description="Helical" evidence="1">
    <location>
        <begin position="178"/>
        <end position="196"/>
    </location>
</feature>
<feature type="transmembrane region" description="Helical" evidence="1">
    <location>
        <begin position="239"/>
        <end position="256"/>
    </location>
</feature>
<feature type="domain" description="EamA" evidence="2">
    <location>
        <begin position="6"/>
        <end position="139"/>
    </location>
</feature>
<dbReference type="EMBL" id="WIBF01000003">
    <property type="protein sequence ID" value="MQQ08362.1"/>
    <property type="molecule type" value="Genomic_DNA"/>
</dbReference>
<keyword evidence="1" id="KW-0472">Membrane</keyword>
<accession>A0A843YGE2</accession>
<dbReference type="InterPro" id="IPR000620">
    <property type="entry name" value="EamA_dom"/>
</dbReference>
<keyword evidence="1" id="KW-1133">Transmembrane helix</keyword>
<feature type="transmembrane region" description="Helical" evidence="1">
    <location>
        <begin position="208"/>
        <end position="227"/>
    </location>
</feature>
<dbReference type="Proteomes" id="UP000444174">
    <property type="component" value="Unassembled WGS sequence"/>
</dbReference>
<dbReference type="SUPFAM" id="SSF103481">
    <property type="entry name" value="Multidrug resistance efflux transporter EmrE"/>
    <property type="match status" value="2"/>
</dbReference>
<feature type="transmembrane region" description="Helical" evidence="1">
    <location>
        <begin position="34"/>
        <end position="56"/>
    </location>
</feature>
<name>A0A843YGE2_9RHOB</name>
<dbReference type="AlphaFoldDB" id="A0A843YGE2"/>
<feature type="transmembrane region" description="Helical" evidence="1">
    <location>
        <begin position="97"/>
        <end position="116"/>
    </location>
</feature>
<dbReference type="PANTHER" id="PTHR22911:SF135">
    <property type="entry name" value="BLR4310 PROTEIN"/>
    <property type="match status" value="1"/>
</dbReference>
<feature type="transmembrane region" description="Helical" evidence="1">
    <location>
        <begin position="68"/>
        <end position="91"/>
    </location>
</feature>